<dbReference type="Gene3D" id="3.40.50.1980">
    <property type="entry name" value="Nitrogenase molybdenum iron protein domain"/>
    <property type="match status" value="2"/>
</dbReference>
<dbReference type="SUPFAM" id="SSF53807">
    <property type="entry name" value="Helical backbone' metal receptor"/>
    <property type="match status" value="1"/>
</dbReference>
<dbReference type="InterPro" id="IPR050902">
    <property type="entry name" value="ABC_Transporter_SBP"/>
</dbReference>
<accession>A0A9P1V008</accession>
<comment type="caution">
    <text evidence="3">The sequence shown here is derived from an EMBL/GenBank/DDBJ whole genome shotgun (WGS) entry which is preliminary data.</text>
</comment>
<dbReference type="Proteomes" id="UP000041356">
    <property type="component" value="Unassembled WGS sequence"/>
</dbReference>
<name>A0A9P1V008_YEREN</name>
<dbReference type="InterPro" id="IPR002491">
    <property type="entry name" value="ABC_transptr_periplasmic_BD"/>
</dbReference>
<dbReference type="Pfam" id="PF01497">
    <property type="entry name" value="Peripla_BP_2"/>
    <property type="match status" value="1"/>
</dbReference>
<dbReference type="PANTHER" id="PTHR30535:SF34">
    <property type="entry name" value="MOLYBDATE-BINDING PROTEIN MOLA"/>
    <property type="match status" value="1"/>
</dbReference>
<gene>
    <name evidence="3" type="ORF">ERS137939_01673</name>
</gene>
<dbReference type="CDD" id="cd01139">
    <property type="entry name" value="TroA_f"/>
    <property type="match status" value="1"/>
</dbReference>
<dbReference type="PROSITE" id="PS50983">
    <property type="entry name" value="FE_B12_PBP"/>
    <property type="match status" value="1"/>
</dbReference>
<feature type="signal peptide" evidence="1">
    <location>
        <begin position="1"/>
        <end position="23"/>
    </location>
</feature>
<dbReference type="AlphaFoldDB" id="A0A9P1V008"/>
<evidence type="ECO:0000259" key="2">
    <source>
        <dbReference type="PROSITE" id="PS50983"/>
    </source>
</evidence>
<evidence type="ECO:0000313" key="4">
    <source>
        <dbReference type="Proteomes" id="UP000041356"/>
    </source>
</evidence>
<evidence type="ECO:0000256" key="1">
    <source>
        <dbReference type="SAM" id="SignalP"/>
    </source>
</evidence>
<reference evidence="3 4" key="1">
    <citation type="submission" date="2015-03" db="EMBL/GenBank/DDBJ databases">
        <authorList>
            <consortium name="Pathogen Informatics"/>
            <person name="Murphy D."/>
        </authorList>
    </citation>
    <scope>NUCLEOTIDE SEQUENCE [LARGE SCALE GENOMIC DNA]</scope>
    <source>
        <strain evidence="3 4">IP27818</strain>
    </source>
</reference>
<feature type="domain" description="Fe/B12 periplasmic-binding" evidence="2">
    <location>
        <begin position="42"/>
        <end position="343"/>
    </location>
</feature>
<organism evidence="3 4">
    <name type="scientific">Yersinia enterocolitica</name>
    <dbReference type="NCBI Taxonomy" id="630"/>
    <lineage>
        <taxon>Bacteria</taxon>
        <taxon>Pseudomonadati</taxon>
        <taxon>Pseudomonadota</taxon>
        <taxon>Gammaproteobacteria</taxon>
        <taxon>Enterobacterales</taxon>
        <taxon>Yersiniaceae</taxon>
        <taxon>Yersinia</taxon>
    </lineage>
</organism>
<keyword evidence="1" id="KW-0732">Signal</keyword>
<dbReference type="PANTHER" id="PTHR30535">
    <property type="entry name" value="VITAMIN B12-BINDING PROTEIN"/>
    <property type="match status" value="1"/>
</dbReference>
<dbReference type="EMBL" id="CPZF01000003">
    <property type="protein sequence ID" value="CNF50727.1"/>
    <property type="molecule type" value="Genomic_DNA"/>
</dbReference>
<protein>
    <submittedName>
        <fullName evidence="3">ABC transporter periplasmic protein</fullName>
    </submittedName>
</protein>
<proteinExistence type="predicted"/>
<evidence type="ECO:0000313" key="3">
    <source>
        <dbReference type="EMBL" id="CNF50727.1"/>
    </source>
</evidence>
<sequence length="374" mass="42215">MCMRYFQILLVFCLLSFTLTSQAKSVTDILGRQVIVPDNPQRIILGESRMLYTLALLEPGNPAQRVIGWPADLERFDAQSWQLYSQKFPEIAKIPIIGSGNIRQINVERLIQLQPDLIILPRFARAEGDDGTLAGLTKAGIPVIYVDLRVDLLKHTVPSIKLLGEVLNRQARAEQFINFYQQHMQLIQQRLANYQGRKPTVMLHLHLGRRESCCTTASKGNLGDLIAFAGGDNIAVSRINTVYGELNPENVLQANPDIYIATGMAGTTGKRFSSLQLGPLVNIEQAQHSFQQVLSEQPILSHLNAVTQGRAYSIWHNFYLSPYHVVAVEMFAKAFYPDLFADINPQQTFQQLYQQFLPLPFSGIYWSQLENENN</sequence>
<feature type="chain" id="PRO_5040454731" evidence="1">
    <location>
        <begin position="24"/>
        <end position="374"/>
    </location>
</feature>